<name>A0AAI9XBG1_PENTH</name>
<feature type="compositionally biased region" description="Pro residues" evidence="1">
    <location>
        <begin position="525"/>
        <end position="539"/>
    </location>
</feature>
<accession>A0AAI9XBG1</accession>
<protein>
    <submittedName>
        <fullName evidence="2">Uncharacterized protein</fullName>
    </submittedName>
</protein>
<reference evidence="2" key="2">
    <citation type="journal article" date="2016" name="Fungal Biol.">
        <title>Ochratoxin A production by Penicillium thymicola.</title>
        <authorList>
            <person name="Nguyen H.D.T."/>
            <person name="McMullin D.R."/>
            <person name="Ponomareva E."/>
            <person name="Riley R."/>
            <person name="Pomraning K.R."/>
            <person name="Baker S.E."/>
            <person name="Seifert K.A."/>
        </authorList>
    </citation>
    <scope>NUCLEOTIDE SEQUENCE</scope>
    <source>
        <strain evidence="2">DAOM 180753</strain>
    </source>
</reference>
<organism evidence="2 3">
    <name type="scientific">Penicillium thymicola</name>
    <dbReference type="NCBI Taxonomy" id="293382"/>
    <lineage>
        <taxon>Eukaryota</taxon>
        <taxon>Fungi</taxon>
        <taxon>Dikarya</taxon>
        <taxon>Ascomycota</taxon>
        <taxon>Pezizomycotina</taxon>
        <taxon>Eurotiomycetes</taxon>
        <taxon>Eurotiomycetidae</taxon>
        <taxon>Eurotiales</taxon>
        <taxon>Aspergillaceae</taxon>
        <taxon>Penicillium</taxon>
    </lineage>
</organism>
<reference evidence="2" key="1">
    <citation type="submission" date="2015-06" db="EMBL/GenBank/DDBJ databases">
        <authorList>
            <person name="Nguyen H."/>
        </authorList>
    </citation>
    <scope>NUCLEOTIDE SEQUENCE</scope>
    <source>
        <strain evidence="2">DAOM 180753</strain>
    </source>
</reference>
<evidence type="ECO:0000256" key="1">
    <source>
        <dbReference type="SAM" id="MobiDB-lite"/>
    </source>
</evidence>
<feature type="compositionally biased region" description="Polar residues" evidence="1">
    <location>
        <begin position="100"/>
        <end position="109"/>
    </location>
</feature>
<evidence type="ECO:0000313" key="2">
    <source>
        <dbReference type="EMBL" id="KAJ9490003.1"/>
    </source>
</evidence>
<dbReference type="AlphaFoldDB" id="A0AAI9XBG1"/>
<feature type="region of interest" description="Disordered" evidence="1">
    <location>
        <begin position="73"/>
        <end position="117"/>
    </location>
</feature>
<feature type="compositionally biased region" description="Acidic residues" evidence="1">
    <location>
        <begin position="441"/>
        <end position="451"/>
    </location>
</feature>
<feature type="region of interest" description="Disordered" evidence="1">
    <location>
        <begin position="441"/>
        <end position="469"/>
    </location>
</feature>
<feature type="compositionally biased region" description="Polar residues" evidence="1">
    <location>
        <begin position="642"/>
        <end position="673"/>
    </location>
</feature>
<proteinExistence type="predicted"/>
<feature type="region of interest" description="Disordered" evidence="1">
    <location>
        <begin position="403"/>
        <end position="426"/>
    </location>
</feature>
<dbReference type="EMBL" id="LACB01000069">
    <property type="protein sequence ID" value="KAJ9490003.1"/>
    <property type="molecule type" value="Genomic_DNA"/>
</dbReference>
<comment type="caution">
    <text evidence="2">The sequence shown here is derived from an EMBL/GenBank/DDBJ whole genome shotgun (WGS) entry which is preliminary data.</text>
</comment>
<dbReference type="Proteomes" id="UP001227192">
    <property type="component" value="Unassembled WGS sequence"/>
</dbReference>
<sequence length="915" mass="102265">MSQYPPVRPWATLSTIDRENEPLFLYEDKRQEWLRQHPYVRPQTAKKSRNRNLRAFADRGPSMAEGLRDIAERGAARRNGTPANKNDLFTKPLPPIPQQEGRQPATTVGQDGVLQGSGPDINKMSIYYVLDRSNMQGHHEPSLAQRKDSQAATEVDQRAVVDGPVHSSEKTNLNLLLEECKLQAYDDETPSIQPKDFHNVHASYANHSPGSHRLDHTTPCAAPAFEAHYAQADSRPHHDGYPTSWYGYTPTSWDEASPTDHKSSPHSHIAVVPSNTPVSEIKQENQFTEVGAPFEELIALIDEAKENYRLSSEDHNPGSSDSAYRLAPPNSESVDIYYVDQPSGLGFQTRDPFIRNDEGPLFTSPSTIREVTPTAPVWSPTPDPRPNPGISYADYRLAHPDSSPLFVSPGTTHKATPTTPGSSSSYTPYPCGKGCCYWTDDESESDSDCEPETASVEPQFHEESSASNVPLQEPPVLYSSAPQAASLQGDSAWRWDTFDGIDTGIIVPLEHMYARDYSTPDSPLQDPPASPAPAPPSPERPSRLPRLSYTGAPRVGIHPSDIPLDPRLTDVQFRPNYVSRRLSEERTNMENDQHSPVQQQLNVTKRKPAFIMDAPIHDVSQHQTAIHVSESASGEHSRAASFVNNESHVNNTSGNATPTRITESPDAYSSSDSEGSRGKRKRFTKNLFGKNGYLEDNEGPRNKRFRFLKGAVKKGHSTIKGMFWDEDRALISSSKPSIVTENTATITLNTDVQSILYAEIENMITQAANEFLMKEYYDGHLSTSSLNKLKKNWERKNMPGVPQFRFDQFTQYKLISANRDHLSFGDTGDNNLTPAIILRNWKGICKHMSIRTFVAPDSVVKKDIHDILYLLRLLNAEKCHIELIMALNAHVRGELEKHEVMRRYRDTQNSGSSRS</sequence>
<evidence type="ECO:0000313" key="3">
    <source>
        <dbReference type="Proteomes" id="UP001227192"/>
    </source>
</evidence>
<feature type="region of interest" description="Disordered" evidence="1">
    <location>
        <begin position="628"/>
        <end position="682"/>
    </location>
</feature>
<gene>
    <name evidence="2" type="ORF">VN97_g3282</name>
</gene>
<keyword evidence="3" id="KW-1185">Reference proteome</keyword>
<feature type="region of interest" description="Disordered" evidence="1">
    <location>
        <begin position="517"/>
        <end position="568"/>
    </location>
</feature>
<feature type="compositionally biased region" description="Low complexity" evidence="1">
    <location>
        <begin position="416"/>
        <end position="426"/>
    </location>
</feature>